<feature type="transmembrane region" description="Helical" evidence="1">
    <location>
        <begin position="12"/>
        <end position="32"/>
    </location>
</feature>
<protein>
    <submittedName>
        <fullName evidence="2">Uncharacterized protein</fullName>
    </submittedName>
</protein>
<dbReference type="Proteomes" id="UP000728647">
    <property type="component" value="Unassembled WGS sequence"/>
</dbReference>
<dbReference type="InterPro" id="IPR045466">
    <property type="entry name" value="DUF6498"/>
</dbReference>
<feature type="transmembrane region" description="Helical" evidence="1">
    <location>
        <begin position="38"/>
        <end position="59"/>
    </location>
</feature>
<feature type="transmembrane region" description="Helical" evidence="1">
    <location>
        <begin position="101"/>
        <end position="121"/>
    </location>
</feature>
<evidence type="ECO:0000313" key="3">
    <source>
        <dbReference type="Proteomes" id="UP000728647"/>
    </source>
</evidence>
<organism evidence="2 3">
    <name type="scientific">Haloterrigena gelatinilytica</name>
    <dbReference type="NCBI Taxonomy" id="2741724"/>
    <lineage>
        <taxon>Archaea</taxon>
        <taxon>Methanobacteriati</taxon>
        <taxon>Methanobacteriota</taxon>
        <taxon>Stenosarchaea group</taxon>
        <taxon>Halobacteria</taxon>
        <taxon>Halobacteriales</taxon>
        <taxon>Natrialbaceae</taxon>
        <taxon>Haloterrigena</taxon>
    </lineage>
</organism>
<keyword evidence="1" id="KW-1133">Transmembrane helix</keyword>
<feature type="transmembrane region" description="Helical" evidence="1">
    <location>
        <begin position="141"/>
        <end position="171"/>
    </location>
</feature>
<dbReference type="AlphaFoldDB" id="A0A8J8KHL2"/>
<accession>A0A8J8KHL2</accession>
<keyword evidence="1" id="KW-0472">Membrane</keyword>
<evidence type="ECO:0000256" key="1">
    <source>
        <dbReference type="SAM" id="Phobius"/>
    </source>
</evidence>
<dbReference type="EMBL" id="JABURA010000001">
    <property type="protein sequence ID" value="NUB93192.1"/>
    <property type="molecule type" value="Genomic_DNA"/>
</dbReference>
<proteinExistence type="predicted"/>
<comment type="caution">
    <text evidence="2">The sequence shown here is derived from an EMBL/GenBank/DDBJ whole genome shotgun (WGS) entry which is preliminary data.</text>
</comment>
<evidence type="ECO:0000313" key="2">
    <source>
        <dbReference type="EMBL" id="NUB93192.1"/>
    </source>
</evidence>
<dbReference type="RefSeq" id="WP_174702856.1">
    <property type="nucleotide sequence ID" value="NZ_JABURA010000001.1"/>
</dbReference>
<sequence>MEVEPRGNPRAASLLLLVANLLPLAAIPLRGWRAYEVLFVYWIEIGLCIALYYALALFAQRDPESDRTGRLHPDPASFPRRSGSVKPLERLPPIRYRNVRYVPEALVMALGFWFFCGALFVDVPNPELSSASQGPLREYLAVIAAAATVEGLALAVLLFGVRLVIVGHGFFGQRQYERFSPSILADIPLRIVFFWFLLLVVLQVALVVRSLFAGALDPTATQRLAIAVVVASKLAIDRSLVQARYRTERGRFSRWLVPDESTADR</sequence>
<gene>
    <name evidence="2" type="ORF">HT576_19485</name>
</gene>
<feature type="transmembrane region" description="Helical" evidence="1">
    <location>
        <begin position="192"/>
        <end position="212"/>
    </location>
</feature>
<name>A0A8J8KHL2_9EURY</name>
<reference evidence="2" key="1">
    <citation type="submission" date="2020-06" db="EMBL/GenBank/DDBJ databases">
        <title>Haloterrigena sp. nov., an extremely halophilic archaeon isolated from a saline sediment.</title>
        <authorList>
            <person name="Liu B.-B."/>
        </authorList>
    </citation>
    <scope>NUCLEOTIDE SEQUENCE</scope>
    <source>
        <strain evidence="2">SYSU A121-1</strain>
    </source>
</reference>
<dbReference type="Pfam" id="PF20108">
    <property type="entry name" value="DUF6498"/>
    <property type="match status" value="1"/>
</dbReference>
<keyword evidence="1" id="KW-0812">Transmembrane</keyword>
<dbReference type="OrthoDB" id="169315at2157"/>